<dbReference type="PANTHER" id="PTHR19446">
    <property type="entry name" value="REVERSE TRANSCRIPTASES"/>
    <property type="match status" value="1"/>
</dbReference>
<proteinExistence type="predicted"/>
<dbReference type="InterPro" id="IPR043502">
    <property type="entry name" value="DNA/RNA_pol_sf"/>
</dbReference>
<keyword evidence="3" id="KW-1185">Reference proteome</keyword>
<dbReference type="AlphaFoldDB" id="A0A812AKY3"/>
<feature type="domain" description="Reverse transcriptase" evidence="1">
    <location>
        <begin position="185"/>
        <end position="335"/>
    </location>
</feature>
<dbReference type="CDD" id="cd01650">
    <property type="entry name" value="RT_nLTR_like"/>
    <property type="match status" value="1"/>
</dbReference>
<dbReference type="Proteomes" id="UP000597762">
    <property type="component" value="Unassembled WGS sequence"/>
</dbReference>
<dbReference type="InterPro" id="IPR000477">
    <property type="entry name" value="RT_dom"/>
</dbReference>
<evidence type="ECO:0000259" key="1">
    <source>
        <dbReference type="Pfam" id="PF00078"/>
    </source>
</evidence>
<dbReference type="SUPFAM" id="SSF56672">
    <property type="entry name" value="DNA/RNA polymerases"/>
    <property type="match status" value="1"/>
</dbReference>
<dbReference type="OrthoDB" id="10070415at2759"/>
<evidence type="ECO:0000313" key="3">
    <source>
        <dbReference type="Proteomes" id="UP000597762"/>
    </source>
</evidence>
<dbReference type="EMBL" id="CAHIKZ030000025">
    <property type="protein sequence ID" value="CAE1141694.1"/>
    <property type="molecule type" value="Genomic_DNA"/>
</dbReference>
<name>A0A812AKY3_ACAPH</name>
<comment type="caution">
    <text evidence="2">The sequence shown here is derived from an EMBL/GenBank/DDBJ whole genome shotgun (WGS) entry which is preliminary data.</text>
</comment>
<gene>
    <name evidence="2" type="ORF">SPHA_909</name>
</gene>
<protein>
    <recommendedName>
        <fullName evidence="1">Reverse transcriptase domain-containing protein</fullName>
    </recommendedName>
</protein>
<organism evidence="2 3">
    <name type="scientific">Acanthosepion pharaonis</name>
    <name type="common">Pharaoh cuttlefish</name>
    <name type="synonym">Sepia pharaonis</name>
    <dbReference type="NCBI Taxonomy" id="158019"/>
    <lineage>
        <taxon>Eukaryota</taxon>
        <taxon>Metazoa</taxon>
        <taxon>Spiralia</taxon>
        <taxon>Lophotrochozoa</taxon>
        <taxon>Mollusca</taxon>
        <taxon>Cephalopoda</taxon>
        <taxon>Coleoidea</taxon>
        <taxon>Decapodiformes</taxon>
        <taxon>Sepiida</taxon>
        <taxon>Sepiina</taxon>
        <taxon>Sepiidae</taxon>
        <taxon>Acanthosepion</taxon>
    </lineage>
</organism>
<evidence type="ECO:0000313" key="2">
    <source>
        <dbReference type="EMBL" id="CAE1141694.1"/>
    </source>
</evidence>
<dbReference type="Pfam" id="PF00078">
    <property type="entry name" value="RVT_1"/>
    <property type="match status" value="1"/>
</dbReference>
<reference evidence="2" key="1">
    <citation type="submission" date="2021-01" db="EMBL/GenBank/DDBJ databases">
        <authorList>
            <person name="Li R."/>
            <person name="Bekaert M."/>
        </authorList>
    </citation>
    <scope>NUCLEOTIDE SEQUENCE</scope>
    <source>
        <strain evidence="2">Farmed</strain>
    </source>
</reference>
<sequence length="356" mass="40484">MGRWASGARNYRILRRQLREAIRTDSNARWSRVAEEAERASACGDTRKLYQLLKQAGRGAIGHGDTLLVGDGSILTEVAEKVNRWHKHFDVLLNHQPPAVQLDLQPADGTYNCSVDPPTIQEILSVLRQLRNNKAPGEDGIPAEVYKALPDIFAPWLHRVFNVVWTTETVPDDWGHAVLLPFFKKGDRKVCSNYRGISLLDVAAKTFAVLLLKRFQTVRDARTHPTQCGFRPGKGCVDQIFNLRRTLEQRWAYQQPTVLCFIDFAAAFDSVDRDALWKLMLADGIPVKLLHLIQGYYRATHGHGHGWVYGEESSLRRQVRVPQECALSPTLFNFCHRLHPQHCPPRLPRCVGRVEM</sequence>
<accession>A0A812AKY3</accession>